<feature type="domain" description="HTH tetR-type" evidence="6">
    <location>
        <begin position="11"/>
        <end position="70"/>
    </location>
</feature>
<dbReference type="PANTHER" id="PTHR30055">
    <property type="entry name" value="HTH-TYPE TRANSCRIPTIONAL REGULATOR RUTR"/>
    <property type="match status" value="1"/>
</dbReference>
<evidence type="ECO:0000259" key="6">
    <source>
        <dbReference type="PROSITE" id="PS50977"/>
    </source>
</evidence>
<protein>
    <submittedName>
        <fullName evidence="7">TetR/AcrR family transcriptional regulator</fullName>
    </submittedName>
</protein>
<dbReference type="PROSITE" id="PS50977">
    <property type="entry name" value="HTH_TETR_2"/>
    <property type="match status" value="1"/>
</dbReference>
<dbReference type="PROSITE" id="PS01081">
    <property type="entry name" value="HTH_TETR_1"/>
    <property type="match status" value="1"/>
</dbReference>
<feature type="DNA-binding region" description="H-T-H motif" evidence="4">
    <location>
        <begin position="33"/>
        <end position="52"/>
    </location>
</feature>
<dbReference type="InterPro" id="IPR036271">
    <property type="entry name" value="Tet_transcr_reg_TetR-rel_C_sf"/>
</dbReference>
<dbReference type="InterPro" id="IPR049445">
    <property type="entry name" value="TetR_SbtR-like_C"/>
</dbReference>
<dbReference type="SUPFAM" id="SSF48498">
    <property type="entry name" value="Tetracyclin repressor-like, C-terminal domain"/>
    <property type="match status" value="1"/>
</dbReference>
<keyword evidence="3" id="KW-0804">Transcription</keyword>
<dbReference type="InterPro" id="IPR050109">
    <property type="entry name" value="HTH-type_TetR-like_transc_reg"/>
</dbReference>
<evidence type="ECO:0000256" key="3">
    <source>
        <dbReference type="ARBA" id="ARBA00023163"/>
    </source>
</evidence>
<name>A0AAU2ADT4_9ACTN</name>
<evidence type="ECO:0000313" key="7">
    <source>
        <dbReference type="EMBL" id="WTT22652.1"/>
    </source>
</evidence>
<dbReference type="InterPro" id="IPR001647">
    <property type="entry name" value="HTH_TetR"/>
</dbReference>
<sequence>MSESGLRADAERNRQLILAAARELFASEGVGVSMRQIALRAGVGEPTLRRRFPSKGALLAEAFQDRAAAYADLAEQALGDPDPWRGFVAFVEQVAGMQLADRGFTEVLTMSFPESIRFAKERRRAYTAFQQVIARAQTAGRLREDFVPEDLIMLLLAHAGVVAGGGGQAGRFSARLIAYLVHAVKATAEAEPLPPAPTAAETYGELRRLSRSAGSAKDRPR</sequence>
<dbReference type="Gene3D" id="1.10.357.10">
    <property type="entry name" value="Tetracycline Repressor, domain 2"/>
    <property type="match status" value="1"/>
</dbReference>
<keyword evidence="1" id="KW-0805">Transcription regulation</keyword>
<dbReference type="GO" id="GO:0003700">
    <property type="term" value="F:DNA-binding transcription factor activity"/>
    <property type="evidence" value="ECO:0007669"/>
    <property type="project" value="TreeGrafter"/>
</dbReference>
<reference evidence="7" key="1">
    <citation type="submission" date="2022-10" db="EMBL/GenBank/DDBJ databases">
        <title>The complete genomes of actinobacterial strains from the NBC collection.</title>
        <authorList>
            <person name="Joergensen T.S."/>
            <person name="Alvarez Arevalo M."/>
            <person name="Sterndorff E.B."/>
            <person name="Faurdal D."/>
            <person name="Vuksanovic O."/>
            <person name="Mourched A.-S."/>
            <person name="Charusanti P."/>
            <person name="Shaw S."/>
            <person name="Blin K."/>
            <person name="Weber T."/>
        </authorList>
    </citation>
    <scope>NUCLEOTIDE SEQUENCE</scope>
    <source>
        <strain evidence="7">NBC_00093</strain>
    </source>
</reference>
<dbReference type="PRINTS" id="PR00455">
    <property type="entry name" value="HTHTETR"/>
</dbReference>
<organism evidence="7">
    <name type="scientific">Streptomyces sp. NBC_00093</name>
    <dbReference type="NCBI Taxonomy" id="2975649"/>
    <lineage>
        <taxon>Bacteria</taxon>
        <taxon>Bacillati</taxon>
        <taxon>Actinomycetota</taxon>
        <taxon>Actinomycetes</taxon>
        <taxon>Kitasatosporales</taxon>
        <taxon>Streptomycetaceae</taxon>
        <taxon>Streptomyces</taxon>
    </lineage>
</organism>
<dbReference type="Pfam" id="PF21597">
    <property type="entry name" value="TetR_C_43"/>
    <property type="match status" value="1"/>
</dbReference>
<evidence type="ECO:0000256" key="5">
    <source>
        <dbReference type="SAM" id="MobiDB-lite"/>
    </source>
</evidence>
<dbReference type="SUPFAM" id="SSF46689">
    <property type="entry name" value="Homeodomain-like"/>
    <property type="match status" value="1"/>
</dbReference>
<evidence type="ECO:0000256" key="2">
    <source>
        <dbReference type="ARBA" id="ARBA00023125"/>
    </source>
</evidence>
<evidence type="ECO:0000256" key="4">
    <source>
        <dbReference type="PROSITE-ProRule" id="PRU00335"/>
    </source>
</evidence>
<proteinExistence type="predicted"/>
<feature type="region of interest" description="Disordered" evidence="5">
    <location>
        <begin position="192"/>
        <end position="221"/>
    </location>
</feature>
<dbReference type="EMBL" id="CP108222">
    <property type="protein sequence ID" value="WTT22652.1"/>
    <property type="molecule type" value="Genomic_DNA"/>
</dbReference>
<keyword evidence="2 4" id="KW-0238">DNA-binding</keyword>
<dbReference type="AlphaFoldDB" id="A0AAU2ADT4"/>
<gene>
    <name evidence="7" type="ORF">OHA22_47505</name>
</gene>
<dbReference type="GO" id="GO:0000976">
    <property type="term" value="F:transcription cis-regulatory region binding"/>
    <property type="evidence" value="ECO:0007669"/>
    <property type="project" value="TreeGrafter"/>
</dbReference>
<evidence type="ECO:0000256" key="1">
    <source>
        <dbReference type="ARBA" id="ARBA00023015"/>
    </source>
</evidence>
<dbReference type="InterPro" id="IPR023772">
    <property type="entry name" value="DNA-bd_HTH_TetR-type_CS"/>
</dbReference>
<accession>A0AAU2ADT4</accession>
<dbReference type="Pfam" id="PF00440">
    <property type="entry name" value="TetR_N"/>
    <property type="match status" value="1"/>
</dbReference>
<dbReference type="InterPro" id="IPR009057">
    <property type="entry name" value="Homeodomain-like_sf"/>
</dbReference>
<dbReference type="PANTHER" id="PTHR30055:SF234">
    <property type="entry name" value="HTH-TYPE TRANSCRIPTIONAL REGULATOR BETI"/>
    <property type="match status" value="1"/>
</dbReference>